<evidence type="ECO:0000313" key="3">
    <source>
        <dbReference type="EMBL" id="RHL44164.1"/>
    </source>
</evidence>
<dbReference type="InterPro" id="IPR005094">
    <property type="entry name" value="Endonuclease_MobA/VirD2"/>
</dbReference>
<reference evidence="3 4" key="1">
    <citation type="submission" date="2018-08" db="EMBL/GenBank/DDBJ databases">
        <title>A genome reference for cultivated species of the human gut microbiota.</title>
        <authorList>
            <person name="Zou Y."/>
            <person name="Xue W."/>
            <person name="Luo G."/>
        </authorList>
    </citation>
    <scope>NUCLEOTIDE SEQUENCE [LARGE SCALE GENOMIC DNA]</scope>
    <source>
        <strain evidence="3 4">AF37-4</strain>
    </source>
</reference>
<name>A0A415L6W7_9FIRM</name>
<feature type="region of interest" description="Disordered" evidence="1">
    <location>
        <begin position="445"/>
        <end position="472"/>
    </location>
</feature>
<dbReference type="AlphaFoldDB" id="A0A415L6W7"/>
<comment type="caution">
    <text evidence="3">The sequence shown here is derived from an EMBL/GenBank/DDBJ whole genome shotgun (WGS) entry which is preliminary data.</text>
</comment>
<feature type="domain" description="MobA/VirD2-like nuclease" evidence="2">
    <location>
        <begin position="19"/>
        <end position="148"/>
    </location>
</feature>
<evidence type="ECO:0000259" key="2">
    <source>
        <dbReference type="Pfam" id="PF03432"/>
    </source>
</evidence>
<evidence type="ECO:0000256" key="1">
    <source>
        <dbReference type="SAM" id="MobiDB-lite"/>
    </source>
</evidence>
<evidence type="ECO:0000313" key="4">
    <source>
        <dbReference type="Proteomes" id="UP000283314"/>
    </source>
</evidence>
<gene>
    <name evidence="3" type="ORF">DW018_09820</name>
</gene>
<organism evidence="3 4">
    <name type="scientific">Eubacterium ventriosum</name>
    <dbReference type="NCBI Taxonomy" id="39496"/>
    <lineage>
        <taxon>Bacteria</taxon>
        <taxon>Bacillati</taxon>
        <taxon>Bacillota</taxon>
        <taxon>Clostridia</taxon>
        <taxon>Eubacteriales</taxon>
        <taxon>Eubacteriaceae</taxon>
        <taxon>Eubacterium</taxon>
    </lineage>
</organism>
<dbReference type="Pfam" id="PF03432">
    <property type="entry name" value="Relaxase"/>
    <property type="match status" value="1"/>
</dbReference>
<sequence>MGDCGTGYHGKHLKAAIDYIKASEKTDGGRLVGGINCQPDFAYERMKSTKVKFGKTDKRQAYHFIISFGEGEVDDDTAFEITQRFAKEYIGNEYEVVFSVHNNTDHKHGHIIFNSVNMVNGKKYRYEKGDWAKYIQPLTNRLCEEYGLSTIDISADGKGINERYKDWNPYRDGKFIWKDMVMRDVYSCIVQASTYDSFLELMEEKGYTIKQGKHMAVMMPGMKRYMRIDTWGSEYTKERITERIREESIADYKPQKERSQPKIVYCKFTRYKRAKLTGLQKKYFAKLYRTGKLKKKSYSQAWKYRDDIKKMHKLHAQYTFLSKYGIKDIEELNDRWQVLDDKRKSINREISRVRRGEKASEKLFKALEKIDELSESENCYIRGDDFFKEEHEQYVQPSDEIKNQGYTVDEIRSLKEHYKNKYAELRSMLKDVKKQLKIADEIIREENEKSERSIEEVREEKQTKERDKQPQK</sequence>
<proteinExistence type="predicted"/>
<accession>A0A415L6W7</accession>
<dbReference type="Proteomes" id="UP000283314">
    <property type="component" value="Unassembled WGS sequence"/>
</dbReference>
<dbReference type="EMBL" id="QROT01000007">
    <property type="protein sequence ID" value="RHL44164.1"/>
    <property type="molecule type" value="Genomic_DNA"/>
</dbReference>
<protein>
    <submittedName>
        <fullName evidence="3">Relaxase</fullName>
    </submittedName>
</protein>